<evidence type="ECO:0000313" key="3">
    <source>
        <dbReference type="Proteomes" id="UP000053557"/>
    </source>
</evidence>
<keyword evidence="3" id="KW-1185">Reference proteome</keyword>
<reference evidence="2 3" key="1">
    <citation type="submission" date="2015-12" db="EMBL/GenBank/DDBJ databases">
        <title>Draft genome sequence of Acidibacillus ferrooxidans ITV001, isolated from a chalcopyrite acid mine drainage site in Brazil.</title>
        <authorList>
            <person name="Dall'Agnol H."/>
            <person name="Nancucheo I."/>
            <person name="Johnson B."/>
            <person name="Oliveira R."/>
            <person name="Leite L."/>
            <person name="Pylro V."/>
            <person name="Nunes G.L."/>
            <person name="Tzotzos G."/>
            <person name="Fernandes G.R."/>
            <person name="Dutra J."/>
            <person name="Orellana S.C."/>
            <person name="Oliveira G."/>
        </authorList>
    </citation>
    <scope>NUCLEOTIDE SEQUENCE [LARGE SCALE GENOMIC DNA]</scope>
    <source>
        <strain evidence="3">ITV01</strain>
    </source>
</reference>
<accession>A0A101XNR3</accession>
<keyword evidence="1" id="KW-0732">Signal</keyword>
<organism evidence="2 3">
    <name type="scientific">Ferroacidibacillus organovorans</name>
    <dbReference type="NCBI Taxonomy" id="1765683"/>
    <lineage>
        <taxon>Bacteria</taxon>
        <taxon>Bacillati</taxon>
        <taxon>Bacillota</taxon>
        <taxon>Bacilli</taxon>
        <taxon>Bacillales</taxon>
        <taxon>Alicyclobacillaceae</taxon>
        <taxon>Ferroacidibacillus</taxon>
    </lineage>
</organism>
<name>A0A101XNR3_9BACL</name>
<evidence type="ECO:0000256" key="1">
    <source>
        <dbReference type="SAM" id="SignalP"/>
    </source>
</evidence>
<sequence length="193" mass="20753">MKKTKMVVHAMLLCSVLQIASVAPSLAATPSDEYTGPPTGEIEFRVGSPKTTVIAGARVIVINLDGKVLSSGLTDSTGTYRTTAPFYITEWNENLKTKGIVTAIAVANGFNEQVVFVVPITKHTVQPIILQPITPNARNFPSASLGNIHPQDLRGFVMHYAEELKLTHQPPIPGDPGYLPWSPVQKKSGVGKP</sequence>
<dbReference type="Proteomes" id="UP000053557">
    <property type="component" value="Unassembled WGS sequence"/>
</dbReference>
<evidence type="ECO:0000313" key="2">
    <source>
        <dbReference type="EMBL" id="KUO94646.1"/>
    </source>
</evidence>
<feature type="signal peptide" evidence="1">
    <location>
        <begin position="1"/>
        <end position="27"/>
    </location>
</feature>
<comment type="caution">
    <text evidence="2">The sequence shown here is derived from an EMBL/GenBank/DDBJ whole genome shotgun (WGS) entry which is preliminary data.</text>
</comment>
<dbReference type="AlphaFoldDB" id="A0A101XNR3"/>
<evidence type="ECO:0008006" key="4">
    <source>
        <dbReference type="Google" id="ProtNLM"/>
    </source>
</evidence>
<dbReference type="OrthoDB" id="2375752at2"/>
<dbReference type="RefSeq" id="WP_067719928.1">
    <property type="nucleotide sequence ID" value="NZ_LPVJ01000071.1"/>
</dbReference>
<dbReference type="EMBL" id="LPVJ01000071">
    <property type="protein sequence ID" value="KUO94646.1"/>
    <property type="molecule type" value="Genomic_DNA"/>
</dbReference>
<gene>
    <name evidence="2" type="ORF">ATW55_01900</name>
</gene>
<proteinExistence type="predicted"/>
<feature type="chain" id="PRO_5007110186" description="Bacterial Ig domain-containing protein" evidence="1">
    <location>
        <begin position="28"/>
        <end position="193"/>
    </location>
</feature>
<protein>
    <recommendedName>
        <fullName evidence="4">Bacterial Ig domain-containing protein</fullName>
    </recommendedName>
</protein>